<evidence type="ECO:0000256" key="11">
    <source>
        <dbReference type="ARBA" id="ARBA00023136"/>
    </source>
</evidence>
<feature type="transmembrane region" description="Helical" evidence="14">
    <location>
        <begin position="7"/>
        <end position="27"/>
    </location>
</feature>
<proteinExistence type="inferred from homology"/>
<dbReference type="PANTHER" id="PTHR24305">
    <property type="entry name" value="CYTOCHROME P450"/>
    <property type="match status" value="1"/>
</dbReference>
<accession>A0AA40CPZ1</accession>
<dbReference type="PROSITE" id="PS00086">
    <property type="entry name" value="CYTOCHROME_P450"/>
    <property type="match status" value="1"/>
</dbReference>
<dbReference type="InterPro" id="IPR001128">
    <property type="entry name" value="Cyt_P450"/>
</dbReference>
<dbReference type="GO" id="GO:0005506">
    <property type="term" value="F:iron ion binding"/>
    <property type="evidence" value="ECO:0007669"/>
    <property type="project" value="InterPro"/>
</dbReference>
<keyword evidence="16" id="KW-1185">Reference proteome</keyword>
<dbReference type="GO" id="GO:0004497">
    <property type="term" value="F:monooxygenase activity"/>
    <property type="evidence" value="ECO:0007669"/>
    <property type="project" value="UniProtKB-KW"/>
</dbReference>
<dbReference type="CDD" id="cd11062">
    <property type="entry name" value="CYP58-like"/>
    <property type="match status" value="1"/>
</dbReference>
<dbReference type="EMBL" id="JAULSV010000004">
    <property type="protein sequence ID" value="KAK0646805.1"/>
    <property type="molecule type" value="Genomic_DNA"/>
</dbReference>
<evidence type="ECO:0000256" key="6">
    <source>
        <dbReference type="ARBA" id="ARBA00022723"/>
    </source>
</evidence>
<evidence type="ECO:0000256" key="14">
    <source>
        <dbReference type="SAM" id="Phobius"/>
    </source>
</evidence>
<evidence type="ECO:0000256" key="13">
    <source>
        <dbReference type="RuleBase" id="RU000461"/>
    </source>
</evidence>
<dbReference type="PRINTS" id="PR00463">
    <property type="entry name" value="EP450I"/>
</dbReference>
<comment type="caution">
    <text evidence="15">The sequence shown here is derived from an EMBL/GenBank/DDBJ whole genome shotgun (WGS) entry which is preliminary data.</text>
</comment>
<evidence type="ECO:0000256" key="4">
    <source>
        <dbReference type="ARBA" id="ARBA00022617"/>
    </source>
</evidence>
<keyword evidence="11 14" id="KW-0472">Membrane</keyword>
<name>A0AA40CPZ1_9PEZI</name>
<comment type="cofactor">
    <cofactor evidence="1 12">
        <name>heme</name>
        <dbReference type="ChEBI" id="CHEBI:30413"/>
    </cofactor>
</comment>
<dbReference type="InterPro" id="IPR050121">
    <property type="entry name" value="Cytochrome_P450_monoxygenase"/>
</dbReference>
<keyword evidence="7 14" id="KW-1133">Transmembrane helix</keyword>
<keyword evidence="9 12" id="KW-0408">Iron</keyword>
<dbReference type="GO" id="GO:0016020">
    <property type="term" value="C:membrane"/>
    <property type="evidence" value="ECO:0007669"/>
    <property type="project" value="UniProtKB-SubCell"/>
</dbReference>
<evidence type="ECO:0000256" key="1">
    <source>
        <dbReference type="ARBA" id="ARBA00001971"/>
    </source>
</evidence>
<dbReference type="Pfam" id="PF00067">
    <property type="entry name" value="p450"/>
    <property type="match status" value="1"/>
</dbReference>
<dbReference type="SUPFAM" id="SSF48264">
    <property type="entry name" value="Cytochrome P450"/>
    <property type="match status" value="1"/>
</dbReference>
<dbReference type="InterPro" id="IPR002401">
    <property type="entry name" value="Cyt_P450_E_grp-I"/>
</dbReference>
<keyword evidence="4 12" id="KW-0349">Heme</keyword>
<comment type="similarity">
    <text evidence="3 13">Belongs to the cytochrome P450 family.</text>
</comment>
<dbReference type="Proteomes" id="UP001174936">
    <property type="component" value="Unassembled WGS sequence"/>
</dbReference>
<evidence type="ECO:0000256" key="12">
    <source>
        <dbReference type="PIRSR" id="PIRSR602401-1"/>
    </source>
</evidence>
<dbReference type="AlphaFoldDB" id="A0AA40CPZ1"/>
<gene>
    <name evidence="15" type="ORF">B0T16DRAFT_391173</name>
</gene>
<dbReference type="GO" id="GO:0020037">
    <property type="term" value="F:heme binding"/>
    <property type="evidence" value="ECO:0007669"/>
    <property type="project" value="InterPro"/>
</dbReference>
<organism evidence="15 16">
    <name type="scientific">Cercophora newfieldiana</name>
    <dbReference type="NCBI Taxonomy" id="92897"/>
    <lineage>
        <taxon>Eukaryota</taxon>
        <taxon>Fungi</taxon>
        <taxon>Dikarya</taxon>
        <taxon>Ascomycota</taxon>
        <taxon>Pezizomycotina</taxon>
        <taxon>Sordariomycetes</taxon>
        <taxon>Sordariomycetidae</taxon>
        <taxon>Sordariales</taxon>
        <taxon>Lasiosphaeriaceae</taxon>
        <taxon>Cercophora</taxon>
    </lineage>
</organism>
<evidence type="ECO:0000256" key="3">
    <source>
        <dbReference type="ARBA" id="ARBA00010617"/>
    </source>
</evidence>
<evidence type="ECO:0000256" key="10">
    <source>
        <dbReference type="ARBA" id="ARBA00023033"/>
    </source>
</evidence>
<comment type="subcellular location">
    <subcellularLocation>
        <location evidence="2">Membrane</location>
        <topology evidence="2">Single-pass membrane protein</topology>
    </subcellularLocation>
</comment>
<evidence type="ECO:0000313" key="16">
    <source>
        <dbReference type="Proteomes" id="UP001174936"/>
    </source>
</evidence>
<keyword evidence="8 13" id="KW-0560">Oxidoreductase</keyword>
<dbReference type="GO" id="GO:0016705">
    <property type="term" value="F:oxidoreductase activity, acting on paired donors, with incorporation or reduction of molecular oxygen"/>
    <property type="evidence" value="ECO:0007669"/>
    <property type="project" value="InterPro"/>
</dbReference>
<evidence type="ECO:0000256" key="9">
    <source>
        <dbReference type="ARBA" id="ARBA00023004"/>
    </source>
</evidence>
<keyword evidence="6 12" id="KW-0479">Metal-binding</keyword>
<evidence type="ECO:0000313" key="15">
    <source>
        <dbReference type="EMBL" id="KAK0646805.1"/>
    </source>
</evidence>
<evidence type="ECO:0000256" key="8">
    <source>
        <dbReference type="ARBA" id="ARBA00023002"/>
    </source>
</evidence>
<dbReference type="InterPro" id="IPR036396">
    <property type="entry name" value="Cyt_P450_sf"/>
</dbReference>
<evidence type="ECO:0000256" key="5">
    <source>
        <dbReference type="ARBA" id="ARBA00022692"/>
    </source>
</evidence>
<dbReference type="PANTHER" id="PTHR24305:SF157">
    <property type="entry name" value="N-ACETYLTRYPTOPHAN 6-HYDROXYLASE IVOC-RELATED"/>
    <property type="match status" value="1"/>
</dbReference>
<reference evidence="15" key="1">
    <citation type="submission" date="2023-06" db="EMBL/GenBank/DDBJ databases">
        <title>Genome-scale phylogeny and comparative genomics of the fungal order Sordariales.</title>
        <authorList>
            <consortium name="Lawrence Berkeley National Laboratory"/>
            <person name="Hensen N."/>
            <person name="Bonometti L."/>
            <person name="Westerberg I."/>
            <person name="Brannstrom I.O."/>
            <person name="Guillou S."/>
            <person name="Cros-Aarteil S."/>
            <person name="Calhoun S."/>
            <person name="Haridas S."/>
            <person name="Kuo A."/>
            <person name="Mondo S."/>
            <person name="Pangilinan J."/>
            <person name="Riley R."/>
            <person name="Labutti K."/>
            <person name="Andreopoulos B."/>
            <person name="Lipzen A."/>
            <person name="Chen C."/>
            <person name="Yanf M."/>
            <person name="Daum C."/>
            <person name="Ng V."/>
            <person name="Clum A."/>
            <person name="Steindorff A."/>
            <person name="Ohm R."/>
            <person name="Martin F."/>
            <person name="Silar P."/>
            <person name="Natvig D."/>
            <person name="Lalanne C."/>
            <person name="Gautier V."/>
            <person name="Ament-Velasquez S.L."/>
            <person name="Kruys A."/>
            <person name="Hutchinson M.I."/>
            <person name="Powell A.J."/>
            <person name="Barry K."/>
            <person name="Miller A.N."/>
            <person name="Grigoriev I.V."/>
            <person name="Debuchy R."/>
            <person name="Gladieux P."/>
            <person name="Thoren M.H."/>
            <person name="Johannesson H."/>
        </authorList>
    </citation>
    <scope>NUCLEOTIDE SEQUENCE</scope>
    <source>
        <strain evidence="15">SMH2532-1</strain>
    </source>
</reference>
<feature type="binding site" description="axial binding residue" evidence="12">
    <location>
        <position position="442"/>
    </location>
    <ligand>
        <name>heme</name>
        <dbReference type="ChEBI" id="CHEBI:30413"/>
    </ligand>
    <ligandPart>
        <name>Fe</name>
        <dbReference type="ChEBI" id="CHEBI:18248"/>
    </ligandPart>
</feature>
<evidence type="ECO:0000256" key="2">
    <source>
        <dbReference type="ARBA" id="ARBA00004167"/>
    </source>
</evidence>
<dbReference type="PRINTS" id="PR00385">
    <property type="entry name" value="P450"/>
</dbReference>
<keyword evidence="10 13" id="KW-0503">Monooxygenase</keyword>
<dbReference type="Gene3D" id="1.10.630.10">
    <property type="entry name" value="Cytochrome P450"/>
    <property type="match status" value="1"/>
</dbReference>
<evidence type="ECO:0000256" key="7">
    <source>
        <dbReference type="ARBA" id="ARBA00022989"/>
    </source>
</evidence>
<dbReference type="FunFam" id="1.10.630.10:FF:000069">
    <property type="entry name" value="Cytochrome P450, putative (Eurofung)"/>
    <property type="match status" value="1"/>
</dbReference>
<keyword evidence="5 14" id="KW-0812">Transmembrane</keyword>
<protein>
    <submittedName>
        <fullName evidence="15">Cytochrome P450 family protein</fullName>
    </submittedName>
</protein>
<dbReference type="InterPro" id="IPR017972">
    <property type="entry name" value="Cyt_P450_CS"/>
</dbReference>
<sequence>MAWQLDFLTAFATVATLLVFYVSFLVFQRLVLSPLANFPGPRLAALTNWYEFYYDVILQGKFTSHIQQLHKQYGPIVRITPTELHIDDPDYFDTLYSRSGRRDKYSYFANRFGGASDSFSTVHHDTHRLRRKAISPFFSGSNIQSFQPVIRSKVAKFCYILATQYAAPDHAVVPLSRAWMALTTDVITSYAFATSYDQLDSPDFVDTLHDALVAIYVTGHFALHFPIVFPILDRLPDWFVRAAQPDVLPVVGLRKDLARRIREIREGRNTKHREAAHPTIFHELLGSDLPEEEKKDARLGDEAQLIVAAGLITTSGALTVGGFHLISNPEMVAKLRDEVRSVEGEMDWHVLERLPYLRGCVHESIRLSHGIVTRDPRIAPEEELRYREWRIPAGTPVSMTTVDVLMNAEIFPEPERFRPERWMDNPGLERYFVPFGKGSRQCLGINLAMAELYITFATVFSRFDFELFETDESDVRMEHAYLVPYPKWESKGVRVVIKGIL</sequence>